<dbReference type="PANTHER" id="PTHR35524">
    <property type="entry name" value="ALPHA-ACETOLACTATE DECARBOXYLASE"/>
    <property type="match status" value="1"/>
</dbReference>
<evidence type="ECO:0000313" key="10">
    <source>
        <dbReference type="Proteomes" id="UP001148482"/>
    </source>
</evidence>
<dbReference type="Gene3D" id="3.30.1330.80">
    <property type="entry name" value="Hypothetical protein, similar to alpha- acetolactate decarboxylase, domain 2"/>
    <property type="match status" value="1"/>
</dbReference>
<keyword evidence="10" id="KW-1185">Reference proteome</keyword>
<keyword evidence="7" id="KW-0005">Acetoin biosynthesis</keyword>
<organism evidence="9 10">
    <name type="scientific">Salinimicrobium profundisediminis</name>
    <dbReference type="NCBI Taxonomy" id="2994553"/>
    <lineage>
        <taxon>Bacteria</taxon>
        <taxon>Pseudomonadati</taxon>
        <taxon>Bacteroidota</taxon>
        <taxon>Flavobacteriia</taxon>
        <taxon>Flavobacteriales</taxon>
        <taxon>Flavobacteriaceae</taxon>
        <taxon>Salinimicrobium</taxon>
    </lineage>
</organism>
<comment type="caution">
    <text evidence="9">The sequence shown here is derived from an EMBL/GenBank/DDBJ whole genome shotgun (WGS) entry which is preliminary data.</text>
</comment>
<dbReference type="PROSITE" id="PS51257">
    <property type="entry name" value="PROKAR_LIPOPROTEIN"/>
    <property type="match status" value="1"/>
</dbReference>
<keyword evidence="6" id="KW-0210">Decarboxylase</keyword>
<dbReference type="GO" id="GO:0047605">
    <property type="term" value="F:acetolactate decarboxylase activity"/>
    <property type="evidence" value="ECO:0007669"/>
    <property type="project" value="UniProtKB-EC"/>
</dbReference>
<evidence type="ECO:0000313" key="9">
    <source>
        <dbReference type="EMBL" id="MCX2839631.1"/>
    </source>
</evidence>
<gene>
    <name evidence="9" type="ORF">OQ279_15900</name>
</gene>
<dbReference type="Pfam" id="PF03306">
    <property type="entry name" value="AAL_decarboxy"/>
    <property type="match status" value="1"/>
</dbReference>
<dbReference type="RefSeq" id="WP_266071015.1">
    <property type="nucleotide sequence ID" value="NZ_JAPJDA010000032.1"/>
</dbReference>
<accession>A0A9X3I243</accession>
<evidence type="ECO:0000256" key="2">
    <source>
        <dbReference type="ARBA" id="ARBA00005170"/>
    </source>
</evidence>
<dbReference type="SUPFAM" id="SSF117856">
    <property type="entry name" value="AF0104/ALDC/Ptd012-like"/>
    <property type="match status" value="1"/>
</dbReference>
<evidence type="ECO:0000256" key="5">
    <source>
        <dbReference type="ARBA" id="ARBA00020164"/>
    </source>
</evidence>
<comment type="similarity">
    <text evidence="3">Belongs to the alpha-acetolactate decarboxylase family.</text>
</comment>
<evidence type="ECO:0000256" key="8">
    <source>
        <dbReference type="ARBA" id="ARBA00023239"/>
    </source>
</evidence>
<dbReference type="InterPro" id="IPR005128">
    <property type="entry name" value="Acetolactate_a_deCO2ase"/>
</dbReference>
<sequence>MTFKKPVIALLTLTILSCISSKKDPTVEHAAGVSIIGAMRNVMLKGDLQDRLSLDTIANKTGLYGLGPLSHLQGELLINDGKNYISRVTTNGSLEVKKSYDASAPFFVYSNVDKWEEIVLPDSIATIQDVEKYIGERTSKISSPFAFKLKGTVAHAKIHVLNLPEGAKVSSPAEAHENQVDYDIKNEKAEIIGFYSTEHKGVFTHHDSNTHMHLITADELKMGHLDELQIENMSLYLPEGHSQQ</sequence>
<name>A0A9X3I243_9FLAO</name>
<dbReference type="AlphaFoldDB" id="A0A9X3I243"/>
<evidence type="ECO:0000256" key="3">
    <source>
        <dbReference type="ARBA" id="ARBA00007106"/>
    </source>
</evidence>
<proteinExistence type="inferred from homology"/>
<dbReference type="GO" id="GO:0045151">
    <property type="term" value="P:acetoin biosynthetic process"/>
    <property type="evidence" value="ECO:0007669"/>
    <property type="project" value="UniProtKB-KW"/>
</dbReference>
<evidence type="ECO:0000256" key="7">
    <source>
        <dbReference type="ARBA" id="ARBA00023061"/>
    </source>
</evidence>
<protein>
    <recommendedName>
        <fullName evidence="5">Alpha-acetolactate decarboxylase</fullName>
        <ecNumber evidence="4">4.1.1.5</ecNumber>
    </recommendedName>
</protein>
<comment type="pathway">
    <text evidence="2">Polyol metabolism; (R,R)-butane-2,3-diol biosynthesis; (R,R)-butane-2,3-diol from pyruvate: step 2/3.</text>
</comment>
<evidence type="ECO:0000256" key="6">
    <source>
        <dbReference type="ARBA" id="ARBA00022793"/>
    </source>
</evidence>
<dbReference type="PANTHER" id="PTHR35524:SF1">
    <property type="entry name" value="ALPHA-ACETOLACTATE DECARBOXYLASE"/>
    <property type="match status" value="1"/>
</dbReference>
<reference evidence="9" key="1">
    <citation type="submission" date="2022-11" db="EMBL/GenBank/DDBJ databases">
        <title>Salinimicrobium profundisediminis sp. nov., isolated from deep-sea sediment of the Mariana Trench.</title>
        <authorList>
            <person name="Fu H."/>
        </authorList>
    </citation>
    <scope>NUCLEOTIDE SEQUENCE</scope>
    <source>
        <strain evidence="9">MT39</strain>
    </source>
</reference>
<dbReference type="EMBL" id="JAPJDA010000032">
    <property type="protein sequence ID" value="MCX2839631.1"/>
    <property type="molecule type" value="Genomic_DNA"/>
</dbReference>
<evidence type="ECO:0000256" key="4">
    <source>
        <dbReference type="ARBA" id="ARBA00013204"/>
    </source>
</evidence>
<keyword evidence="8 9" id="KW-0456">Lyase</keyword>
<dbReference type="EC" id="4.1.1.5" evidence="4"/>
<comment type="catalytic activity">
    <reaction evidence="1">
        <text>(2S)-2-acetolactate + H(+) = (R)-acetoin + CO2</text>
        <dbReference type="Rhea" id="RHEA:21580"/>
        <dbReference type="ChEBI" id="CHEBI:15378"/>
        <dbReference type="ChEBI" id="CHEBI:15686"/>
        <dbReference type="ChEBI" id="CHEBI:16526"/>
        <dbReference type="ChEBI" id="CHEBI:58476"/>
        <dbReference type="EC" id="4.1.1.5"/>
    </reaction>
</comment>
<evidence type="ECO:0000256" key="1">
    <source>
        <dbReference type="ARBA" id="ARBA00001784"/>
    </source>
</evidence>
<dbReference type="Proteomes" id="UP001148482">
    <property type="component" value="Unassembled WGS sequence"/>
</dbReference>